<dbReference type="InterPro" id="IPR043519">
    <property type="entry name" value="NT_sf"/>
</dbReference>
<organism evidence="1">
    <name type="scientific">Actinoplanes campanulatus</name>
    <dbReference type="NCBI Taxonomy" id="113559"/>
    <lineage>
        <taxon>Bacteria</taxon>
        <taxon>Bacillati</taxon>
        <taxon>Actinomycetota</taxon>
        <taxon>Actinomycetes</taxon>
        <taxon>Micromonosporales</taxon>
        <taxon>Micromonosporaceae</taxon>
        <taxon>Actinoplanes</taxon>
    </lineage>
</organism>
<evidence type="ECO:0000313" key="1">
    <source>
        <dbReference type="EMBL" id="GID50186.1"/>
    </source>
</evidence>
<gene>
    <name evidence="1" type="ORF">Aca07nite_74610</name>
</gene>
<reference evidence="1" key="1">
    <citation type="submission" date="2021-01" db="EMBL/GenBank/DDBJ databases">
        <title>Whole genome shotgun sequence of Actinoplanes capillaceus NBRC 16408.</title>
        <authorList>
            <person name="Komaki H."/>
            <person name="Tamura T."/>
        </authorList>
    </citation>
    <scope>NUCLEOTIDE SEQUENCE [LARGE SCALE GENOMIC DNA]</scope>
    <source>
        <strain evidence="1">NBRC 16408</strain>
    </source>
</reference>
<accession>A0ABQ3WVL2</accession>
<name>A0ABQ3WVL2_9ACTN</name>
<evidence type="ECO:0008006" key="2">
    <source>
        <dbReference type="Google" id="ProtNLM"/>
    </source>
</evidence>
<protein>
    <recommendedName>
        <fullName evidence="2">Nucleotidyltransferase domain-containing protein</fullName>
    </recommendedName>
</protein>
<comment type="caution">
    <text evidence="1">The sequence shown here is derived from an EMBL/GenBank/DDBJ whole genome shotgun (WGS) entry which is preliminary data.</text>
</comment>
<sequence length="289" mass="31697">MSTRLLDDVAAVNLPRQFGLLQKAIGVISRSQAVHSLHVRGSLAAGTADRLSDLDFIVAVHDPNFGPFVRIIDTLMSTELGALLPGWRDTIVARMGGLGYVFLVPHEGALHQIDLYAVPVSRLDTVLARTKAMPVYQAEGEHRGRSSQQVDWLINSTLDRPCTAQELLVEILVLGHMIDKRIARGQRYVAYAEMFALHTAAKNLIKTALAPGSPFYGWYHLVEEVGATPIGRQCLADLDRLISGQPIPDAYDLTAALTITLELAERAAPEAVAALRPAITAYWHYLEQM</sequence>
<dbReference type="EMBL" id="BOMF01000142">
    <property type="protein sequence ID" value="GID50186.1"/>
    <property type="molecule type" value="Genomic_DNA"/>
</dbReference>
<dbReference type="Gene3D" id="3.30.460.10">
    <property type="entry name" value="Beta Polymerase, domain 2"/>
    <property type="match status" value="1"/>
</dbReference>
<proteinExistence type="predicted"/>
<dbReference type="SUPFAM" id="SSF81301">
    <property type="entry name" value="Nucleotidyltransferase"/>
    <property type="match status" value="1"/>
</dbReference>